<protein>
    <submittedName>
        <fullName evidence="1">Uncharacterized protein</fullName>
    </submittedName>
</protein>
<organism evidence="1 2">
    <name type="scientific">Eumeta variegata</name>
    <name type="common">Bagworm moth</name>
    <name type="synonym">Eumeta japonica</name>
    <dbReference type="NCBI Taxonomy" id="151549"/>
    <lineage>
        <taxon>Eukaryota</taxon>
        <taxon>Metazoa</taxon>
        <taxon>Ecdysozoa</taxon>
        <taxon>Arthropoda</taxon>
        <taxon>Hexapoda</taxon>
        <taxon>Insecta</taxon>
        <taxon>Pterygota</taxon>
        <taxon>Neoptera</taxon>
        <taxon>Endopterygota</taxon>
        <taxon>Lepidoptera</taxon>
        <taxon>Glossata</taxon>
        <taxon>Ditrysia</taxon>
        <taxon>Tineoidea</taxon>
        <taxon>Psychidae</taxon>
        <taxon>Oiketicinae</taxon>
        <taxon>Eumeta</taxon>
    </lineage>
</organism>
<comment type="caution">
    <text evidence="1">The sequence shown here is derived from an EMBL/GenBank/DDBJ whole genome shotgun (WGS) entry which is preliminary data.</text>
</comment>
<proteinExistence type="predicted"/>
<reference evidence="1 2" key="1">
    <citation type="journal article" date="2019" name="Commun. Biol.">
        <title>The bagworm genome reveals a unique fibroin gene that provides high tensile strength.</title>
        <authorList>
            <person name="Kono N."/>
            <person name="Nakamura H."/>
            <person name="Ohtoshi R."/>
            <person name="Tomita M."/>
            <person name="Numata K."/>
            <person name="Arakawa K."/>
        </authorList>
    </citation>
    <scope>NUCLEOTIDE SEQUENCE [LARGE SCALE GENOMIC DNA]</scope>
</reference>
<gene>
    <name evidence="1" type="ORF">EVAR_764_1</name>
</gene>
<dbReference type="AlphaFoldDB" id="A0A4C1SCS4"/>
<accession>A0A4C1SCS4</accession>
<evidence type="ECO:0000313" key="2">
    <source>
        <dbReference type="Proteomes" id="UP000299102"/>
    </source>
</evidence>
<keyword evidence="2" id="KW-1185">Reference proteome</keyword>
<dbReference type="Proteomes" id="UP000299102">
    <property type="component" value="Unassembled WGS sequence"/>
</dbReference>
<name>A0A4C1SCS4_EUMVA</name>
<sequence>MRQPSSASNIFERTVGPATTVTTGRPVQYSIFFMVEKRRFGTSQDYIAQRAYVSERAERLTSLAYVSVSRVPY</sequence>
<evidence type="ECO:0000313" key="1">
    <source>
        <dbReference type="EMBL" id="GBO99645.1"/>
    </source>
</evidence>
<dbReference type="EMBL" id="BGZK01000003">
    <property type="protein sequence ID" value="GBO99645.1"/>
    <property type="molecule type" value="Genomic_DNA"/>
</dbReference>